<comment type="caution">
    <text evidence="4">The sequence shown here is derived from an EMBL/GenBank/DDBJ whole genome shotgun (WGS) entry which is preliminary data.</text>
</comment>
<dbReference type="AlphaFoldDB" id="A0A4Y3I160"/>
<organism evidence="4 5">
    <name type="scientific">Vibrio inusitatus NBRC 102082</name>
    <dbReference type="NCBI Taxonomy" id="1219070"/>
    <lineage>
        <taxon>Bacteria</taxon>
        <taxon>Pseudomonadati</taxon>
        <taxon>Pseudomonadota</taxon>
        <taxon>Gammaproteobacteria</taxon>
        <taxon>Vibrionales</taxon>
        <taxon>Vibrionaceae</taxon>
        <taxon>Vibrio</taxon>
    </lineage>
</organism>
<proteinExistence type="predicted"/>
<gene>
    <name evidence="4" type="ORF">VIN01S_37890</name>
</gene>
<evidence type="ECO:0000313" key="4">
    <source>
        <dbReference type="EMBL" id="GEA52985.1"/>
    </source>
</evidence>
<evidence type="ECO:0000259" key="3">
    <source>
        <dbReference type="Pfam" id="PF13505"/>
    </source>
</evidence>
<dbReference type="InterPro" id="IPR011250">
    <property type="entry name" value="OMP/PagP_B-barrel"/>
</dbReference>
<accession>A0A4Y3I160</accession>
<keyword evidence="5" id="KW-1185">Reference proteome</keyword>
<protein>
    <submittedName>
        <fullName evidence="4">Outer membrane protein</fullName>
    </submittedName>
</protein>
<dbReference type="RefSeq" id="WP_141347379.1">
    <property type="nucleotide sequence ID" value="NZ_BJLF01000034.1"/>
</dbReference>
<evidence type="ECO:0000256" key="2">
    <source>
        <dbReference type="SAM" id="SignalP"/>
    </source>
</evidence>
<dbReference type="OrthoDB" id="5872423at2"/>
<sequence length="185" mass="19834">MNKLRLFSLIPATLLSLSASAAGNNSFFLGVGDVGFSPDGDSTDSFSSPSFIIGGGQSFNEHLSMEGFFRYSEASDDAETYEINYYELGLSLLLSTGELGDTPLEIFGRTSAIATNIQGHDTSNGSREDIGDTTGGVFTVGAGLQWNINTDYWLRAEYIYGYANSGVGKYDADYDGLQISLGLDF</sequence>
<dbReference type="SUPFAM" id="SSF56925">
    <property type="entry name" value="OMPA-like"/>
    <property type="match status" value="1"/>
</dbReference>
<dbReference type="EMBL" id="BJLF01000034">
    <property type="protein sequence ID" value="GEA52985.1"/>
    <property type="molecule type" value="Genomic_DNA"/>
</dbReference>
<dbReference type="InterPro" id="IPR027385">
    <property type="entry name" value="Beta-barrel_OMP"/>
</dbReference>
<reference evidence="4 5" key="1">
    <citation type="submission" date="2019-06" db="EMBL/GenBank/DDBJ databases">
        <title>Whole genome shotgun sequence of Vibrio inusitatus NBRC 102082.</title>
        <authorList>
            <person name="Hosoyama A."/>
            <person name="Uohara A."/>
            <person name="Ohji S."/>
            <person name="Ichikawa N."/>
        </authorList>
    </citation>
    <scope>NUCLEOTIDE SEQUENCE [LARGE SCALE GENOMIC DNA]</scope>
    <source>
        <strain evidence="4 5">NBRC 102082</strain>
    </source>
</reference>
<feature type="signal peptide" evidence="2">
    <location>
        <begin position="1"/>
        <end position="21"/>
    </location>
</feature>
<dbReference type="Gene3D" id="2.40.160.20">
    <property type="match status" value="1"/>
</dbReference>
<evidence type="ECO:0000256" key="1">
    <source>
        <dbReference type="ARBA" id="ARBA00022729"/>
    </source>
</evidence>
<evidence type="ECO:0000313" key="5">
    <source>
        <dbReference type="Proteomes" id="UP000318717"/>
    </source>
</evidence>
<keyword evidence="1 2" id="KW-0732">Signal</keyword>
<feature type="domain" description="Outer membrane protein beta-barrel" evidence="3">
    <location>
        <begin position="8"/>
        <end position="185"/>
    </location>
</feature>
<feature type="chain" id="PRO_5021353099" evidence="2">
    <location>
        <begin position="22"/>
        <end position="185"/>
    </location>
</feature>
<dbReference type="Pfam" id="PF13505">
    <property type="entry name" value="OMP_b-brl"/>
    <property type="match status" value="1"/>
</dbReference>
<name>A0A4Y3I160_9VIBR</name>
<dbReference type="Proteomes" id="UP000318717">
    <property type="component" value="Unassembled WGS sequence"/>
</dbReference>